<proteinExistence type="predicted"/>
<dbReference type="Proteomes" id="UP000237105">
    <property type="component" value="Unassembled WGS sequence"/>
</dbReference>
<accession>A0A2P5BUF9</accession>
<protein>
    <submittedName>
        <fullName evidence="2">Uncharacterized protein</fullName>
    </submittedName>
</protein>
<keyword evidence="3" id="KW-1185">Reference proteome</keyword>
<evidence type="ECO:0000313" key="2">
    <source>
        <dbReference type="EMBL" id="PON52423.1"/>
    </source>
</evidence>
<feature type="non-terminal residue" evidence="2">
    <location>
        <position position="1"/>
    </location>
</feature>
<evidence type="ECO:0000256" key="1">
    <source>
        <dbReference type="SAM" id="MobiDB-lite"/>
    </source>
</evidence>
<dbReference type="AlphaFoldDB" id="A0A2P5BUF9"/>
<organism evidence="2 3">
    <name type="scientific">Parasponia andersonii</name>
    <name type="common">Sponia andersonii</name>
    <dbReference type="NCBI Taxonomy" id="3476"/>
    <lineage>
        <taxon>Eukaryota</taxon>
        <taxon>Viridiplantae</taxon>
        <taxon>Streptophyta</taxon>
        <taxon>Embryophyta</taxon>
        <taxon>Tracheophyta</taxon>
        <taxon>Spermatophyta</taxon>
        <taxon>Magnoliopsida</taxon>
        <taxon>eudicotyledons</taxon>
        <taxon>Gunneridae</taxon>
        <taxon>Pentapetalae</taxon>
        <taxon>rosids</taxon>
        <taxon>fabids</taxon>
        <taxon>Rosales</taxon>
        <taxon>Cannabaceae</taxon>
        <taxon>Parasponia</taxon>
    </lineage>
</organism>
<comment type="caution">
    <text evidence="2">The sequence shown here is derived from an EMBL/GenBank/DDBJ whole genome shotgun (WGS) entry which is preliminary data.</text>
</comment>
<feature type="region of interest" description="Disordered" evidence="1">
    <location>
        <begin position="38"/>
        <end position="57"/>
    </location>
</feature>
<name>A0A2P5BUF9_PARAD</name>
<reference evidence="3" key="1">
    <citation type="submission" date="2016-06" db="EMBL/GenBank/DDBJ databases">
        <title>Parallel loss of symbiosis genes in relatives of nitrogen-fixing non-legume Parasponia.</title>
        <authorList>
            <person name="Van Velzen R."/>
            <person name="Holmer R."/>
            <person name="Bu F."/>
            <person name="Rutten L."/>
            <person name="Van Zeijl A."/>
            <person name="Liu W."/>
            <person name="Santuari L."/>
            <person name="Cao Q."/>
            <person name="Sharma T."/>
            <person name="Shen D."/>
            <person name="Roswanjaya Y."/>
            <person name="Wardhani T."/>
            <person name="Kalhor M.S."/>
            <person name="Jansen J."/>
            <person name="Van den Hoogen J."/>
            <person name="Gungor B."/>
            <person name="Hartog M."/>
            <person name="Hontelez J."/>
            <person name="Verver J."/>
            <person name="Yang W.-C."/>
            <person name="Schijlen E."/>
            <person name="Repin R."/>
            <person name="Schilthuizen M."/>
            <person name="Schranz E."/>
            <person name="Heidstra R."/>
            <person name="Miyata K."/>
            <person name="Fedorova E."/>
            <person name="Kohlen W."/>
            <person name="Bisseling T."/>
            <person name="Smit S."/>
            <person name="Geurts R."/>
        </authorList>
    </citation>
    <scope>NUCLEOTIDE SEQUENCE [LARGE SCALE GENOMIC DNA]</scope>
    <source>
        <strain evidence="3">cv. WU1-14</strain>
    </source>
</reference>
<dbReference type="EMBL" id="JXTB01000219">
    <property type="protein sequence ID" value="PON52423.1"/>
    <property type="molecule type" value="Genomic_DNA"/>
</dbReference>
<feature type="compositionally biased region" description="Basic and acidic residues" evidence="1">
    <location>
        <begin position="44"/>
        <end position="57"/>
    </location>
</feature>
<gene>
    <name evidence="2" type="ORF">PanWU01x14_209470</name>
</gene>
<feature type="region of interest" description="Disordered" evidence="1">
    <location>
        <begin position="1"/>
        <end position="21"/>
    </location>
</feature>
<evidence type="ECO:0000313" key="3">
    <source>
        <dbReference type="Proteomes" id="UP000237105"/>
    </source>
</evidence>
<sequence length="57" mass="6407">RERESRKSTSPRDSFPSVFGQSGEIVSRRLSSCSSTELFVGNQEGDHSPDQSNDFRE</sequence>